<dbReference type="SUPFAM" id="SSF56672">
    <property type="entry name" value="DNA/RNA polymerases"/>
    <property type="match status" value="1"/>
</dbReference>
<dbReference type="AlphaFoldDB" id="A0A371HVV5"/>
<proteinExistence type="predicted"/>
<dbReference type="STRING" id="157652.A0A371HVV5"/>
<name>A0A371HVV5_MUCPR</name>
<dbReference type="Gene3D" id="3.30.70.270">
    <property type="match status" value="1"/>
</dbReference>
<protein>
    <submittedName>
        <fullName evidence="1">Retrovirus-related Pol polyprotein from transposon gypsy</fullName>
    </submittedName>
</protein>
<dbReference type="InterPro" id="IPR043128">
    <property type="entry name" value="Rev_trsase/Diguanyl_cyclase"/>
</dbReference>
<dbReference type="Proteomes" id="UP000257109">
    <property type="component" value="Unassembled WGS sequence"/>
</dbReference>
<feature type="non-terminal residue" evidence="1">
    <location>
        <position position="1"/>
    </location>
</feature>
<dbReference type="OrthoDB" id="1935586at2759"/>
<accession>A0A371HVV5</accession>
<dbReference type="PANTHER" id="PTHR35046:SF26">
    <property type="entry name" value="RNA-DIRECTED DNA POLYMERASE"/>
    <property type="match status" value="1"/>
</dbReference>
<evidence type="ECO:0000313" key="2">
    <source>
        <dbReference type="Proteomes" id="UP000257109"/>
    </source>
</evidence>
<comment type="caution">
    <text evidence="1">The sequence shown here is derived from an EMBL/GenBank/DDBJ whole genome shotgun (WGS) entry which is preliminary data.</text>
</comment>
<keyword evidence="2" id="KW-1185">Reference proteome</keyword>
<dbReference type="EMBL" id="QJKJ01001586">
    <property type="protein sequence ID" value="RDY06903.1"/>
    <property type="molecule type" value="Genomic_DNA"/>
</dbReference>
<dbReference type="InterPro" id="IPR043502">
    <property type="entry name" value="DNA/RNA_pol_sf"/>
</dbReference>
<dbReference type="PANTHER" id="PTHR35046">
    <property type="entry name" value="ZINC KNUCKLE (CCHC-TYPE) FAMILY PROTEIN"/>
    <property type="match status" value="1"/>
</dbReference>
<sequence length="171" mass="19754">MPSLYVNLETCTICTNKVILLGFVVGCQGVKINVKKVKTIQSWPTPRSMSNVRSFYGLARFYKHCVNNFSILSTSLNKNLNNNNNKGHAKWIEFFKEVIRLHSLPKTIVSDRDSNKLDTKLLFSTEHSHIKKKIEQYANKANKGNQEPNLKTNYFKEEIYDTILDNLEKEP</sequence>
<gene>
    <name evidence="1" type="primary">pol</name>
    <name evidence="1" type="ORF">CR513_09048</name>
</gene>
<reference evidence="1" key="1">
    <citation type="submission" date="2018-05" db="EMBL/GenBank/DDBJ databases">
        <title>Draft genome of Mucuna pruriens seed.</title>
        <authorList>
            <person name="Nnadi N.E."/>
            <person name="Vos R."/>
            <person name="Hasami M.H."/>
            <person name="Devisetty U.K."/>
            <person name="Aguiy J.C."/>
        </authorList>
    </citation>
    <scope>NUCLEOTIDE SEQUENCE [LARGE SCALE GENOMIC DNA]</scope>
    <source>
        <strain evidence="1">JCA_2017</strain>
    </source>
</reference>
<organism evidence="1 2">
    <name type="scientific">Mucuna pruriens</name>
    <name type="common">Velvet bean</name>
    <name type="synonym">Dolichos pruriens</name>
    <dbReference type="NCBI Taxonomy" id="157652"/>
    <lineage>
        <taxon>Eukaryota</taxon>
        <taxon>Viridiplantae</taxon>
        <taxon>Streptophyta</taxon>
        <taxon>Embryophyta</taxon>
        <taxon>Tracheophyta</taxon>
        <taxon>Spermatophyta</taxon>
        <taxon>Magnoliopsida</taxon>
        <taxon>eudicotyledons</taxon>
        <taxon>Gunneridae</taxon>
        <taxon>Pentapetalae</taxon>
        <taxon>rosids</taxon>
        <taxon>fabids</taxon>
        <taxon>Fabales</taxon>
        <taxon>Fabaceae</taxon>
        <taxon>Papilionoideae</taxon>
        <taxon>50 kb inversion clade</taxon>
        <taxon>NPAAA clade</taxon>
        <taxon>indigoferoid/millettioid clade</taxon>
        <taxon>Phaseoleae</taxon>
        <taxon>Mucuna</taxon>
    </lineage>
</organism>
<evidence type="ECO:0000313" key="1">
    <source>
        <dbReference type="EMBL" id="RDY06903.1"/>
    </source>
</evidence>